<dbReference type="RefSeq" id="WP_088863542.1">
    <property type="nucleotide sequence ID" value="NZ_CP014854.1"/>
</dbReference>
<evidence type="ECO:0000313" key="3">
    <source>
        <dbReference type="Proteomes" id="UP000197156"/>
    </source>
</evidence>
<keyword evidence="1" id="KW-0472">Membrane</keyword>
<reference evidence="2 3" key="1">
    <citation type="submission" date="2016-03" db="EMBL/GenBank/DDBJ databases">
        <title>Complete genome sequence of Thermococcus celer.</title>
        <authorList>
            <person name="Oger P.M."/>
        </authorList>
    </citation>
    <scope>NUCLEOTIDE SEQUENCE [LARGE SCALE GENOMIC DNA]</scope>
    <source>
        <strain evidence="2 3">Vu 13</strain>
    </source>
</reference>
<dbReference type="GeneID" id="33324830"/>
<protein>
    <submittedName>
        <fullName evidence="2">Uncharacterized protein</fullName>
    </submittedName>
</protein>
<dbReference type="KEGG" id="tce:A3L02_08665"/>
<accession>A0A218P3Y9</accession>
<keyword evidence="1" id="KW-1133">Transmembrane helix</keyword>
<dbReference type="AlphaFoldDB" id="A0A218P3Y9"/>
<dbReference type="OrthoDB" id="98753at2157"/>
<dbReference type="EMBL" id="CP014854">
    <property type="protein sequence ID" value="ASI99623.1"/>
    <property type="molecule type" value="Genomic_DNA"/>
</dbReference>
<keyword evidence="1" id="KW-0812">Transmembrane</keyword>
<proteinExistence type="predicted"/>
<dbReference type="Proteomes" id="UP000197156">
    <property type="component" value="Chromosome"/>
</dbReference>
<evidence type="ECO:0000313" key="2">
    <source>
        <dbReference type="EMBL" id="ASI99623.1"/>
    </source>
</evidence>
<sequence>MKWIAVIPIILLILAGNASALSVDLGIDEVLIVDNSTVSFDVAQNNPGLVFLMVETPNGSVLKGLTFGESLYTGGVNYTVGRLDPTRMVLTLHLSGNYSKTEVLKKRDFKVEVLEAFDAYVKLRVTNTGYYDLNDTLLVSSQGVPLEERSIFLRRGESTTLKVRAPSGGITVTAEGSGISRTVTVGSFEELVSVDEIRKDEGLHVRLRNHGDATNVTIKLLLNGLTVEKMTITMGRGEEKEVSFESDINQGALLIEYGGVTRQESFYFEAPTISLTKVERVGDKLGVWLKNEGKGKFAGKVSVYQNGFIVGEPYYRSVEVNPDEEALVEFRIPRDAEFLTIAVSSGTYSLTFPIQLKGTLDVRALNSYSKGILGGTASYTLLISGDGDVTLGVEGLPDSIGASFYYNGAEVKELNVVKSAQVTLLLRLPNLPRGFTLNVPLTFNVTVNGIKTPLKLEVGGIGILPVYGDNWLAKMNYTSEHHHVGLPYRVVGRDLTPPFVFEPSEGEKIAVLYGDYVGRGKDLSLHLLDTSGRIVASSTQEKGKSDYLVFNQSDFMLMVEGSGYFNSILLVADYLERPMNITFELRRKEFGEGLRTFVINASPLRGKTLKILVNSSGDVEVRAYHFTLNREKEDFDPLSASFKGAFRGSGRKIEGEIGVRSYEDFVAVAVIGEGNVTMKFNVVGGELGVGEVSSKAAYLAVLGLLLLLLAAVWLERRIG</sequence>
<evidence type="ECO:0000256" key="1">
    <source>
        <dbReference type="SAM" id="Phobius"/>
    </source>
</evidence>
<keyword evidence="3" id="KW-1185">Reference proteome</keyword>
<organism evidence="2 3">
    <name type="scientific">Thermococcus celer Vu 13 = JCM 8558</name>
    <dbReference type="NCBI Taxonomy" id="1293037"/>
    <lineage>
        <taxon>Archaea</taxon>
        <taxon>Methanobacteriati</taxon>
        <taxon>Methanobacteriota</taxon>
        <taxon>Thermococci</taxon>
        <taxon>Thermococcales</taxon>
        <taxon>Thermococcaceae</taxon>
        <taxon>Thermococcus</taxon>
    </lineage>
</organism>
<name>A0A218P3Y9_THECE</name>
<gene>
    <name evidence="2" type="ORF">A3L02_08665</name>
</gene>
<feature type="transmembrane region" description="Helical" evidence="1">
    <location>
        <begin position="696"/>
        <end position="714"/>
    </location>
</feature>